<dbReference type="AlphaFoldDB" id="A0A5C3NWK8"/>
<organism evidence="1 2">
    <name type="scientific">Polyporus arcularius HHB13444</name>
    <dbReference type="NCBI Taxonomy" id="1314778"/>
    <lineage>
        <taxon>Eukaryota</taxon>
        <taxon>Fungi</taxon>
        <taxon>Dikarya</taxon>
        <taxon>Basidiomycota</taxon>
        <taxon>Agaricomycotina</taxon>
        <taxon>Agaricomycetes</taxon>
        <taxon>Polyporales</taxon>
        <taxon>Polyporaceae</taxon>
        <taxon>Polyporus</taxon>
    </lineage>
</organism>
<reference evidence="1 2" key="1">
    <citation type="journal article" date="2019" name="Nat. Ecol. Evol.">
        <title>Megaphylogeny resolves global patterns of mushroom evolution.</title>
        <authorList>
            <person name="Varga T."/>
            <person name="Krizsan K."/>
            <person name="Foldi C."/>
            <person name="Dima B."/>
            <person name="Sanchez-Garcia M."/>
            <person name="Sanchez-Ramirez S."/>
            <person name="Szollosi G.J."/>
            <person name="Szarkandi J.G."/>
            <person name="Papp V."/>
            <person name="Albert L."/>
            <person name="Andreopoulos W."/>
            <person name="Angelini C."/>
            <person name="Antonin V."/>
            <person name="Barry K.W."/>
            <person name="Bougher N.L."/>
            <person name="Buchanan P."/>
            <person name="Buyck B."/>
            <person name="Bense V."/>
            <person name="Catcheside P."/>
            <person name="Chovatia M."/>
            <person name="Cooper J."/>
            <person name="Damon W."/>
            <person name="Desjardin D."/>
            <person name="Finy P."/>
            <person name="Geml J."/>
            <person name="Haridas S."/>
            <person name="Hughes K."/>
            <person name="Justo A."/>
            <person name="Karasinski D."/>
            <person name="Kautmanova I."/>
            <person name="Kiss B."/>
            <person name="Kocsube S."/>
            <person name="Kotiranta H."/>
            <person name="LaButti K.M."/>
            <person name="Lechner B.E."/>
            <person name="Liimatainen K."/>
            <person name="Lipzen A."/>
            <person name="Lukacs Z."/>
            <person name="Mihaltcheva S."/>
            <person name="Morgado L.N."/>
            <person name="Niskanen T."/>
            <person name="Noordeloos M.E."/>
            <person name="Ohm R.A."/>
            <person name="Ortiz-Santana B."/>
            <person name="Ovrebo C."/>
            <person name="Racz N."/>
            <person name="Riley R."/>
            <person name="Savchenko A."/>
            <person name="Shiryaev A."/>
            <person name="Soop K."/>
            <person name="Spirin V."/>
            <person name="Szebenyi C."/>
            <person name="Tomsovsky M."/>
            <person name="Tulloss R.E."/>
            <person name="Uehling J."/>
            <person name="Grigoriev I.V."/>
            <person name="Vagvolgyi C."/>
            <person name="Papp T."/>
            <person name="Martin F.M."/>
            <person name="Miettinen O."/>
            <person name="Hibbett D.S."/>
            <person name="Nagy L.G."/>
        </authorList>
    </citation>
    <scope>NUCLEOTIDE SEQUENCE [LARGE SCALE GENOMIC DNA]</scope>
    <source>
        <strain evidence="1 2">HHB13444</strain>
    </source>
</reference>
<dbReference type="Pfam" id="PF00702">
    <property type="entry name" value="Hydrolase"/>
    <property type="match status" value="1"/>
</dbReference>
<evidence type="ECO:0008006" key="3">
    <source>
        <dbReference type="Google" id="ProtNLM"/>
    </source>
</evidence>
<dbReference type="InterPro" id="IPR023214">
    <property type="entry name" value="HAD_sf"/>
</dbReference>
<keyword evidence="2" id="KW-1185">Reference proteome</keyword>
<evidence type="ECO:0000313" key="2">
    <source>
        <dbReference type="Proteomes" id="UP000308197"/>
    </source>
</evidence>
<protein>
    <recommendedName>
        <fullName evidence="3">HAD-like protein</fullName>
    </recommendedName>
</protein>
<name>A0A5C3NWK8_9APHY</name>
<gene>
    <name evidence="1" type="ORF">K466DRAFT_667529</name>
</gene>
<dbReference type="InParanoid" id="A0A5C3NWK8"/>
<dbReference type="SUPFAM" id="SSF56784">
    <property type="entry name" value="HAD-like"/>
    <property type="match status" value="1"/>
</dbReference>
<accession>A0A5C3NWK8</accession>
<evidence type="ECO:0000313" key="1">
    <source>
        <dbReference type="EMBL" id="TFK80718.1"/>
    </source>
</evidence>
<sequence>MYMSHTLLPTKFEPERSAYWLPKSGRLAASRLPTRRFWGLRTCFNDDESDNIWPPYLFVISSFPSPYPVEKPSYTLGPRLVKETGAIVGEDAEILTTTPIPTTEERASWPLFLHVLPALPINVYRSRAMMMLYYTLTEAGLYTFDKGVERCLQTADADAREALATHGFEKIKNGWNAPQQDAGHDEYSFGETIGDPHSYVFDFDSEMLPGMNYPSFEGPSAVYDELMQYNQLCKDYKWRGVDHAVDWVQDMRENARRGWLANPNTLTTVVPTEPCLDGELRERAMELMTSGNPHVIVASVLDDRHAKRIEVANAALGDSSHSSSSSEVMFLPWGFSRIPFRYPMVPFGLTKVILFDIFGTIMDREKAIATALRSWLNQSPIRHTVSIDLVVSRFLTFEAMAERDSQIAGSPASLATFARSALMELARDLELGIDEHSPFFTETMKQVLSPLPYPDVEETIRTLKERGYTLLCLPIHSATTMQQLRPSFPPAFADSDVVQTWTEHIFAHFLAPAWFFSSLQSFCESLVKEKLQPSEILVVSSSVGRVLHAAMCAGHATAWLRRPGNLEGDFEFVVGDDENSCPVPSVVASGLMELTAGL</sequence>
<proteinExistence type="predicted"/>
<dbReference type="Gene3D" id="1.10.150.750">
    <property type="match status" value="1"/>
</dbReference>
<dbReference type="EMBL" id="ML211719">
    <property type="protein sequence ID" value="TFK80718.1"/>
    <property type="molecule type" value="Genomic_DNA"/>
</dbReference>
<dbReference type="Gene3D" id="3.40.50.1000">
    <property type="entry name" value="HAD superfamily/HAD-like"/>
    <property type="match status" value="1"/>
</dbReference>
<dbReference type="Proteomes" id="UP000308197">
    <property type="component" value="Unassembled WGS sequence"/>
</dbReference>
<dbReference type="InterPro" id="IPR036412">
    <property type="entry name" value="HAD-like_sf"/>
</dbReference>